<dbReference type="EMBL" id="JBHSSE010000028">
    <property type="protein sequence ID" value="MFC6202956.1"/>
    <property type="molecule type" value="Genomic_DNA"/>
</dbReference>
<dbReference type="Proteomes" id="UP001596171">
    <property type="component" value="Unassembled WGS sequence"/>
</dbReference>
<proteinExistence type="predicted"/>
<dbReference type="RefSeq" id="WP_171002309.1">
    <property type="nucleotide sequence ID" value="NZ_BJDI01000005.1"/>
</dbReference>
<name>A0ABW1SP34_9LACO</name>
<comment type="caution">
    <text evidence="1">The sequence shown here is derived from an EMBL/GenBank/DDBJ whole genome shotgun (WGS) entry which is preliminary data.</text>
</comment>
<reference evidence="2" key="1">
    <citation type="journal article" date="2019" name="Int. J. Syst. Evol. Microbiol.">
        <title>The Global Catalogue of Microorganisms (GCM) 10K type strain sequencing project: providing services to taxonomists for standard genome sequencing and annotation.</title>
        <authorList>
            <consortium name="The Broad Institute Genomics Platform"/>
            <consortium name="The Broad Institute Genome Sequencing Center for Infectious Disease"/>
            <person name="Wu L."/>
            <person name="Ma J."/>
        </authorList>
    </citation>
    <scope>NUCLEOTIDE SEQUENCE [LARGE SCALE GENOMIC DNA]</scope>
    <source>
        <strain evidence="2">CCM 8930</strain>
    </source>
</reference>
<protein>
    <submittedName>
        <fullName evidence="1">Uncharacterized protein</fullName>
    </submittedName>
</protein>
<organism evidence="1 2">
    <name type="scientific">Lactiplantibacillus nangangensis</name>
    <dbReference type="NCBI Taxonomy" id="2559917"/>
    <lineage>
        <taxon>Bacteria</taxon>
        <taxon>Bacillati</taxon>
        <taxon>Bacillota</taxon>
        <taxon>Bacilli</taxon>
        <taxon>Lactobacillales</taxon>
        <taxon>Lactobacillaceae</taxon>
        <taxon>Lactiplantibacillus</taxon>
    </lineage>
</organism>
<sequence>MKKTMDSSKTQVLSVADLKTISGGKKDGSGMNAGNGGNIKKCLFSFFTKCN</sequence>
<keyword evidence="2" id="KW-1185">Reference proteome</keyword>
<gene>
    <name evidence="1" type="ORF">ACFP1L_13870</name>
</gene>
<evidence type="ECO:0000313" key="2">
    <source>
        <dbReference type="Proteomes" id="UP001596171"/>
    </source>
</evidence>
<accession>A0ABW1SP34</accession>
<evidence type="ECO:0000313" key="1">
    <source>
        <dbReference type="EMBL" id="MFC6202956.1"/>
    </source>
</evidence>